<reference evidence="7 9" key="1">
    <citation type="submission" date="2015-11" db="EMBL/GenBank/DDBJ databases">
        <title>Genomic analysis of 38 Legionella species identifies large and diverse effector repertoires.</title>
        <authorList>
            <person name="Burstein D."/>
            <person name="Amaro F."/>
            <person name="Zusman T."/>
            <person name="Lifshitz Z."/>
            <person name="Cohen O."/>
            <person name="Gilbert J.A."/>
            <person name="Pupko T."/>
            <person name="Shuman H.A."/>
            <person name="Segal G."/>
        </authorList>
    </citation>
    <scope>NUCLEOTIDE SEQUENCE [LARGE SCALE GENOMIC DNA]</scope>
    <source>
        <strain evidence="7 9">Lyon 8420412</strain>
    </source>
</reference>
<dbReference type="PANTHER" id="PTHR39083">
    <property type="entry name" value="CYCLIC DI-GMP-BINDING PROTEIN"/>
    <property type="match status" value="1"/>
</dbReference>
<keyword evidence="6" id="KW-0135">Cellulose biosynthesis</keyword>
<evidence type="ECO:0000256" key="1">
    <source>
        <dbReference type="ARBA" id="ARBA00004162"/>
    </source>
</evidence>
<dbReference type="PANTHER" id="PTHR39083:SF1">
    <property type="entry name" value="CYCLIC DI-GMP-BINDING PROTEIN"/>
    <property type="match status" value="1"/>
</dbReference>
<dbReference type="AlphaFoldDB" id="A0A378J2C4"/>
<comment type="subcellular location">
    <subcellularLocation>
        <location evidence="6">Cell inner membrane</location>
    </subcellularLocation>
    <subcellularLocation>
        <location evidence="1">Cell membrane</location>
        <topology evidence="1">Single-pass membrane protein</topology>
    </subcellularLocation>
</comment>
<dbReference type="UniPathway" id="UPA00694"/>
<evidence type="ECO:0000256" key="6">
    <source>
        <dbReference type="RuleBase" id="RU365021"/>
    </source>
</evidence>
<dbReference type="InterPro" id="IPR018513">
    <property type="entry name" value="Cell_synthase_bac"/>
</dbReference>
<sequence>MHTKIFKIIILLFSVTLSCAQTGQGDSNFTNSQTYTLYQLSKINTAVIKGQNPSYSFYIPIPAQWSMNSLDLNFVIQFSPILLSSSTLTVMVENVPLDTIKLTAEKQQAFFWKVTVPKKLLEKKITTIRVVGYLKISEDPCQDMENEGNWLTISGNSTVTYNFNQINKPLDLARFPYPFIQKDSPIKDKISFILPNPLNAETIGPYLKTANILSKKASWRGVSFDFAGQGKGNIFPSTPYNAILIAMPSDFDFNQIKLEVPFELKNNIWYTDNGTPLANNRGLIFLVPYPKQPEQALLIVTANSQEGINTALNSLSNNVLNFTANTDSYYIAGIPEDPFDNKLSKPSLSFADMGYLDNVVYGDGQQTITYQFDLPKEFINEPVKLVLTYNHSPFLDPDHSSYLMVRLNDLPLDGVKLLSDDAKKSIIEIVLPSKQLKPGKNKLDVIFDLRLPDKYCSQNYLSLAWGTIYNDSYLSFTPNKALGDLRIKYYPYLMDNQVTIGLPQNAKTYENKKLLLELIKFATSFKNSSEISVVKNTQLGDSYIDGNVVYLGTGKEKSPFLQELKTTFTDMTEHLNLTSNNTLKSIDKNLFLNAFDKNQNIGFVGITKDTENSIHLILFGYTPTELELALALMNDQYKRDNLHGNIAVSFQNGSYTSLSSEEINQQIEKELKLKKSGQITFYIVLFVLGGLTLLGLTWFILRGIRNK</sequence>
<feature type="transmembrane region" description="Helical" evidence="6">
    <location>
        <begin position="679"/>
        <end position="701"/>
    </location>
</feature>
<evidence type="ECO:0000256" key="2">
    <source>
        <dbReference type="ARBA" id="ARBA00022475"/>
    </source>
</evidence>
<dbReference type="Pfam" id="PF03170">
    <property type="entry name" value="BcsB"/>
    <property type="match status" value="2"/>
</dbReference>
<proteinExistence type="inferred from homology"/>
<keyword evidence="5 6" id="KW-0472">Membrane</keyword>
<keyword evidence="4 6" id="KW-1133">Transmembrane helix</keyword>
<keyword evidence="6" id="KW-0973">c-di-GMP</keyword>
<evidence type="ECO:0000256" key="3">
    <source>
        <dbReference type="ARBA" id="ARBA00022692"/>
    </source>
</evidence>
<keyword evidence="2 6" id="KW-1003">Cell membrane</keyword>
<dbReference type="RefSeq" id="WP_058497861.1">
    <property type="nucleotide sequence ID" value="NZ_CAAAHW010000008.1"/>
</dbReference>
<feature type="signal peptide" evidence="6">
    <location>
        <begin position="1"/>
        <end position="20"/>
    </location>
</feature>
<accession>A0A378J2C4</accession>
<organism evidence="8 10">
    <name type="scientific">Legionella gratiana</name>
    <dbReference type="NCBI Taxonomy" id="45066"/>
    <lineage>
        <taxon>Bacteria</taxon>
        <taxon>Pseudomonadati</taxon>
        <taxon>Pseudomonadota</taxon>
        <taxon>Gammaproteobacteria</taxon>
        <taxon>Legionellales</taxon>
        <taxon>Legionellaceae</taxon>
        <taxon>Legionella</taxon>
    </lineage>
</organism>
<comment type="similarity">
    <text evidence="6">Belongs to the AcsB/BcsB family.</text>
</comment>
<gene>
    <name evidence="7" type="ORF">Lgra_0656</name>
    <name evidence="8" type="ORF">NCTC12388_00351</name>
</gene>
<dbReference type="PROSITE" id="PS51257">
    <property type="entry name" value="PROKAR_LIPOPROTEIN"/>
    <property type="match status" value="1"/>
</dbReference>
<keyword evidence="6" id="KW-0997">Cell inner membrane</keyword>
<dbReference type="Proteomes" id="UP000254476">
    <property type="component" value="Unassembled WGS sequence"/>
</dbReference>
<keyword evidence="3 6" id="KW-0812">Transmembrane</keyword>
<dbReference type="STRING" id="45066.Lgra_0656"/>
<reference evidence="8 10" key="2">
    <citation type="submission" date="2018-06" db="EMBL/GenBank/DDBJ databases">
        <authorList>
            <consortium name="Pathogen Informatics"/>
            <person name="Doyle S."/>
        </authorList>
    </citation>
    <scope>NUCLEOTIDE SEQUENCE [LARGE SCALE GENOMIC DNA]</scope>
    <source>
        <strain evidence="8 10">NCTC12388</strain>
    </source>
</reference>
<comment type="function">
    <text evidence="6">Binds the cellulose synthase activator, bis-(3'-5') cyclic diguanylic acid (c-di-GMP).</text>
</comment>
<dbReference type="Gene3D" id="2.60.120.260">
    <property type="entry name" value="Galactose-binding domain-like"/>
    <property type="match status" value="2"/>
</dbReference>
<evidence type="ECO:0000256" key="4">
    <source>
        <dbReference type="ARBA" id="ARBA00022989"/>
    </source>
</evidence>
<feature type="chain" id="PRO_5016486872" description="Cyclic di-GMP-binding protein" evidence="6">
    <location>
        <begin position="21"/>
        <end position="707"/>
    </location>
</feature>
<dbReference type="EMBL" id="UGOB01000001">
    <property type="protein sequence ID" value="STX41679.1"/>
    <property type="molecule type" value="Genomic_DNA"/>
</dbReference>
<dbReference type="OrthoDB" id="5653546at2"/>
<dbReference type="GO" id="GO:0005886">
    <property type="term" value="C:plasma membrane"/>
    <property type="evidence" value="ECO:0007669"/>
    <property type="project" value="UniProtKB-SubCell"/>
</dbReference>
<protein>
    <recommendedName>
        <fullName evidence="6">Cyclic di-GMP-binding protein</fullName>
    </recommendedName>
    <alternativeName>
        <fullName evidence="6">Cellulose synthase regulatory subunit</fullName>
    </alternativeName>
</protein>
<name>A0A378J2C4_9GAMM</name>
<dbReference type="Proteomes" id="UP000054691">
    <property type="component" value="Unassembled WGS sequence"/>
</dbReference>
<comment type="subunit">
    <text evidence="6">Tightly associated with the cellulose synthase catalytic subunit.</text>
</comment>
<keyword evidence="9" id="KW-1185">Reference proteome</keyword>
<comment type="pathway">
    <text evidence="6">Glycan metabolism; bacterial cellulose biosynthesis.</text>
</comment>
<evidence type="ECO:0000313" key="7">
    <source>
        <dbReference type="EMBL" id="KTD14625.1"/>
    </source>
</evidence>
<evidence type="ECO:0000313" key="9">
    <source>
        <dbReference type="Proteomes" id="UP000054691"/>
    </source>
</evidence>
<dbReference type="GO" id="GO:0006011">
    <property type="term" value="P:UDP-alpha-D-glucose metabolic process"/>
    <property type="evidence" value="ECO:0007669"/>
    <property type="project" value="InterPro"/>
</dbReference>
<evidence type="ECO:0000313" key="8">
    <source>
        <dbReference type="EMBL" id="STX41679.1"/>
    </source>
</evidence>
<keyword evidence="6" id="KW-0732">Signal</keyword>
<dbReference type="GO" id="GO:0030244">
    <property type="term" value="P:cellulose biosynthetic process"/>
    <property type="evidence" value="ECO:0007669"/>
    <property type="project" value="UniProtKB-KW"/>
</dbReference>
<dbReference type="EMBL" id="LNYE01000006">
    <property type="protein sequence ID" value="KTD14625.1"/>
    <property type="molecule type" value="Genomic_DNA"/>
</dbReference>
<evidence type="ECO:0000313" key="10">
    <source>
        <dbReference type="Proteomes" id="UP000254476"/>
    </source>
</evidence>
<evidence type="ECO:0000256" key="5">
    <source>
        <dbReference type="ARBA" id="ARBA00023136"/>
    </source>
</evidence>